<evidence type="ECO:0000313" key="1">
    <source>
        <dbReference type="EMBL" id="PMD38233.1"/>
    </source>
</evidence>
<evidence type="ECO:0000313" key="2">
    <source>
        <dbReference type="Proteomes" id="UP000235786"/>
    </source>
</evidence>
<name>A0A2J6RI98_HYAVF</name>
<dbReference type="OrthoDB" id="5236983at2759"/>
<protein>
    <recommendedName>
        <fullName evidence="3">SprT-like domain-containing protein</fullName>
    </recommendedName>
</protein>
<reference evidence="1 2" key="1">
    <citation type="submission" date="2016-04" db="EMBL/GenBank/DDBJ databases">
        <title>A degradative enzymes factory behind the ericoid mycorrhizal symbiosis.</title>
        <authorList>
            <consortium name="DOE Joint Genome Institute"/>
            <person name="Martino E."/>
            <person name="Morin E."/>
            <person name="Grelet G."/>
            <person name="Kuo A."/>
            <person name="Kohler A."/>
            <person name="Daghino S."/>
            <person name="Barry K."/>
            <person name="Choi C."/>
            <person name="Cichocki N."/>
            <person name="Clum A."/>
            <person name="Copeland A."/>
            <person name="Hainaut M."/>
            <person name="Haridas S."/>
            <person name="Labutti K."/>
            <person name="Lindquist E."/>
            <person name="Lipzen A."/>
            <person name="Khouja H.-R."/>
            <person name="Murat C."/>
            <person name="Ohm R."/>
            <person name="Olson A."/>
            <person name="Spatafora J."/>
            <person name="Veneault-Fourrey C."/>
            <person name="Henrissat B."/>
            <person name="Grigoriev I."/>
            <person name="Martin F."/>
            <person name="Perotto S."/>
        </authorList>
    </citation>
    <scope>NUCLEOTIDE SEQUENCE [LARGE SCALE GENOMIC DNA]</scope>
    <source>
        <strain evidence="1 2">F</strain>
    </source>
</reference>
<evidence type="ECO:0008006" key="3">
    <source>
        <dbReference type="Google" id="ProtNLM"/>
    </source>
</evidence>
<dbReference type="EMBL" id="KZ613948">
    <property type="protein sequence ID" value="PMD38233.1"/>
    <property type="molecule type" value="Genomic_DNA"/>
</dbReference>
<organism evidence="1 2">
    <name type="scientific">Hyaloscypha variabilis (strain UAMH 11265 / GT02V1 / F)</name>
    <name type="common">Meliniomyces variabilis</name>
    <dbReference type="NCBI Taxonomy" id="1149755"/>
    <lineage>
        <taxon>Eukaryota</taxon>
        <taxon>Fungi</taxon>
        <taxon>Dikarya</taxon>
        <taxon>Ascomycota</taxon>
        <taxon>Pezizomycotina</taxon>
        <taxon>Leotiomycetes</taxon>
        <taxon>Helotiales</taxon>
        <taxon>Hyaloscyphaceae</taxon>
        <taxon>Hyaloscypha</taxon>
        <taxon>Hyaloscypha variabilis</taxon>
    </lineage>
</organism>
<dbReference type="Proteomes" id="UP000235786">
    <property type="component" value="Unassembled WGS sequence"/>
</dbReference>
<gene>
    <name evidence="1" type="ORF">L207DRAFT_531146</name>
</gene>
<accession>A0A2J6RI98</accession>
<sequence>MAANSHPRPLSLSTDWLNGTEYLHGLLLSAHSAENLSTTFQAFVSRRGAHLSSAQSIGIKRYKEERKNGRTGPPEDEAKMQRFYDYLNEIFFCGSLKGLCAIKFIDRPFEEDANNVEHYSLALAYTPSTGSKNRMQIPDRYAALINMRDRSGDSPLLDDEGRLTGYLEVLLHEMLHVFFGFYECLCSDGCKTRHLECLGASGHSKAWQLAAMALEEATLPLLGEGLDLSRKISFEQDPSYIVDLSTRALSRFGE</sequence>
<keyword evidence="2" id="KW-1185">Reference proteome</keyword>
<dbReference type="AlphaFoldDB" id="A0A2J6RI98"/>
<proteinExistence type="predicted"/>